<evidence type="ECO:0000256" key="9">
    <source>
        <dbReference type="ARBA" id="ARBA00023316"/>
    </source>
</evidence>
<feature type="binding site" evidence="10">
    <location>
        <position position="65"/>
    </location>
    <ligand>
        <name>substrate</name>
    </ligand>
</feature>
<name>A0A3E0H696_9GAMM</name>
<comment type="catalytic activity">
    <reaction evidence="1 10">
        <text>Hydrolysis of terminal non-reducing N-acetyl-D-hexosamine residues in N-acetyl-beta-D-hexosaminides.</text>
        <dbReference type="EC" id="3.2.1.52"/>
    </reaction>
</comment>
<organism evidence="12 13">
    <name type="scientific">Paraperlucidibaca baekdonensis</name>
    <dbReference type="NCBI Taxonomy" id="748120"/>
    <lineage>
        <taxon>Bacteria</taxon>
        <taxon>Pseudomonadati</taxon>
        <taxon>Pseudomonadota</taxon>
        <taxon>Gammaproteobacteria</taxon>
        <taxon>Moraxellales</taxon>
        <taxon>Moraxellaceae</taxon>
        <taxon>Paraperlucidibaca</taxon>
    </lineage>
</organism>
<dbReference type="HAMAP" id="MF_00364">
    <property type="entry name" value="NagZ"/>
    <property type="match status" value="1"/>
</dbReference>
<evidence type="ECO:0000256" key="1">
    <source>
        <dbReference type="ARBA" id="ARBA00001231"/>
    </source>
</evidence>
<evidence type="ECO:0000313" key="12">
    <source>
        <dbReference type="EMBL" id="REH39022.1"/>
    </source>
</evidence>
<comment type="similarity">
    <text evidence="10">Belongs to the glycosyl hydrolase 3 family. NagZ subfamily.</text>
</comment>
<feature type="binding site" evidence="10">
    <location>
        <begin position="169"/>
        <end position="170"/>
    </location>
    <ligand>
        <name>substrate</name>
    </ligand>
</feature>
<dbReference type="GO" id="GO:0009252">
    <property type="term" value="P:peptidoglycan biosynthetic process"/>
    <property type="evidence" value="ECO:0007669"/>
    <property type="project" value="UniProtKB-KW"/>
</dbReference>
<sequence length="294" mass="31632">MAEMCGPLMVDVGGLALSAEDREVLAHPAVGSVILFSRNVDTPAQVRALTDAMRAVKPALQIAVDQEGGRVQRFREGFTRLPAMRTFGDQYDLNPHVATTAAFDCGALMAREVRAVGVDFSFAPVLDLDAGISGVIGDRAFHRQPEPAIALIRAFMRGMKSTGMMTIGKHFPGHGSVAADSHVALPVDDRSWREIEAYDLKPFAALATELDGIMPAHVVYPQVDALPAGFSPFWLKTVLREQLGFRGLVFSDDLCMEGAVGVGSISERVDVALAAGCDVALICNRRDEVLRVLN</sequence>
<feature type="domain" description="Glycoside hydrolase family 3 N-terminal" evidence="11">
    <location>
        <begin position="12"/>
        <end position="288"/>
    </location>
</feature>
<gene>
    <name evidence="10" type="primary">nagZ</name>
    <name evidence="12" type="ORF">DFR26_1195</name>
</gene>
<keyword evidence="8 10" id="KW-0131">Cell cycle</keyword>
<evidence type="ECO:0000313" key="13">
    <source>
        <dbReference type="Proteomes" id="UP000256774"/>
    </source>
</evidence>
<evidence type="ECO:0000256" key="7">
    <source>
        <dbReference type="ARBA" id="ARBA00023295"/>
    </source>
</evidence>
<evidence type="ECO:0000256" key="4">
    <source>
        <dbReference type="ARBA" id="ARBA00022801"/>
    </source>
</evidence>
<dbReference type="InterPro" id="IPR050226">
    <property type="entry name" value="NagZ_Beta-hexosaminidase"/>
</dbReference>
<dbReference type="NCBIfam" id="NF003740">
    <property type="entry name" value="PRK05337.1"/>
    <property type="match status" value="1"/>
</dbReference>
<comment type="function">
    <text evidence="10">Plays a role in peptidoglycan recycling by cleaving the terminal beta-1,4-linked N-acetylglucosamine (GlcNAc) from peptide-linked peptidoglycan fragments, giving rise to free GlcNAc, anhydro-N-acetylmuramic acid and anhydro-N-acetylmuramic acid-linked peptides.</text>
</comment>
<dbReference type="GO" id="GO:0009254">
    <property type="term" value="P:peptidoglycan turnover"/>
    <property type="evidence" value="ECO:0007669"/>
    <property type="project" value="UniProtKB-UniRule"/>
</dbReference>
<keyword evidence="6 10" id="KW-0573">Peptidoglycan synthesis</keyword>
<keyword evidence="4 10" id="KW-0378">Hydrolase</keyword>
<feature type="binding site" evidence="10">
    <location>
        <position position="139"/>
    </location>
    <ligand>
        <name>substrate</name>
    </ligand>
</feature>
<comment type="pathway">
    <text evidence="10">Cell wall biogenesis; peptidoglycan recycling.</text>
</comment>
<dbReference type="AlphaFoldDB" id="A0A3E0H696"/>
<dbReference type="InterPro" id="IPR001764">
    <property type="entry name" value="Glyco_hydro_3_N"/>
</dbReference>
<dbReference type="Proteomes" id="UP000256774">
    <property type="component" value="Unassembled WGS sequence"/>
</dbReference>
<accession>A0A3E0H696</accession>
<dbReference type="EMBL" id="QUNR01000002">
    <property type="protein sequence ID" value="REH39022.1"/>
    <property type="molecule type" value="Genomic_DNA"/>
</dbReference>
<dbReference type="PANTHER" id="PTHR30480">
    <property type="entry name" value="BETA-HEXOSAMINIDASE-RELATED"/>
    <property type="match status" value="1"/>
</dbReference>
<evidence type="ECO:0000256" key="3">
    <source>
        <dbReference type="ARBA" id="ARBA00022618"/>
    </source>
</evidence>
<keyword evidence="9 10" id="KW-0961">Cell wall biogenesis/degradation</keyword>
<dbReference type="Gene3D" id="3.20.20.300">
    <property type="entry name" value="Glycoside hydrolase, family 3, N-terminal domain"/>
    <property type="match status" value="1"/>
</dbReference>
<dbReference type="GO" id="GO:0051301">
    <property type="term" value="P:cell division"/>
    <property type="evidence" value="ECO:0007669"/>
    <property type="project" value="UniProtKB-KW"/>
</dbReference>
<evidence type="ECO:0000256" key="2">
    <source>
        <dbReference type="ARBA" id="ARBA00022490"/>
    </source>
</evidence>
<dbReference type="GO" id="GO:0008360">
    <property type="term" value="P:regulation of cell shape"/>
    <property type="evidence" value="ECO:0007669"/>
    <property type="project" value="UniProtKB-KW"/>
</dbReference>
<dbReference type="Pfam" id="PF00933">
    <property type="entry name" value="Glyco_hydro_3"/>
    <property type="match status" value="1"/>
</dbReference>
<dbReference type="UniPathway" id="UPA00544"/>
<dbReference type="PANTHER" id="PTHR30480:SF13">
    <property type="entry name" value="BETA-HEXOSAMINIDASE"/>
    <property type="match status" value="1"/>
</dbReference>
<dbReference type="GO" id="GO:0005975">
    <property type="term" value="P:carbohydrate metabolic process"/>
    <property type="evidence" value="ECO:0007669"/>
    <property type="project" value="InterPro"/>
</dbReference>
<reference evidence="12 13" key="1">
    <citation type="submission" date="2018-08" db="EMBL/GenBank/DDBJ databases">
        <title>Genomic Encyclopedia of Type Strains, Phase IV (KMG-IV): sequencing the most valuable type-strain genomes for metagenomic binning, comparative biology and taxonomic classification.</title>
        <authorList>
            <person name="Goeker M."/>
        </authorList>
    </citation>
    <scope>NUCLEOTIDE SEQUENCE [LARGE SCALE GENOMIC DNA]</scope>
    <source>
        <strain evidence="12 13">DSM 26022</strain>
    </source>
</reference>
<dbReference type="InterPro" id="IPR036962">
    <property type="entry name" value="Glyco_hydro_3_N_sf"/>
</dbReference>
<keyword evidence="5 10" id="KW-0133">Cell shape</keyword>
<feature type="active site" description="Nucleophile" evidence="10">
    <location>
        <position position="252"/>
    </location>
</feature>
<evidence type="ECO:0000256" key="6">
    <source>
        <dbReference type="ARBA" id="ARBA00022984"/>
    </source>
</evidence>
<keyword evidence="7 10" id="KW-0326">Glycosidase</keyword>
<comment type="subcellular location">
    <subcellularLocation>
        <location evidence="10">Cytoplasm</location>
    </subcellularLocation>
</comment>
<protein>
    <recommendedName>
        <fullName evidence="10">Beta-hexosaminidase</fullName>
        <ecNumber evidence="10">3.2.1.52</ecNumber>
    </recommendedName>
    <alternativeName>
        <fullName evidence="10">Beta-N-acetylhexosaminidase</fullName>
    </alternativeName>
    <alternativeName>
        <fullName evidence="10">N-acetyl-beta-glucosaminidase</fullName>
    </alternativeName>
</protein>
<keyword evidence="2 10" id="KW-0963">Cytoplasm</keyword>
<dbReference type="EC" id="3.2.1.52" evidence="10"/>
<keyword evidence="3 10" id="KW-0132">Cell division</keyword>
<feature type="active site" description="Proton donor/acceptor" evidence="10">
    <location>
        <position position="182"/>
    </location>
</feature>
<dbReference type="GO" id="GO:0004563">
    <property type="term" value="F:beta-N-acetylhexosaminidase activity"/>
    <property type="evidence" value="ECO:0007669"/>
    <property type="project" value="UniProtKB-UniRule"/>
</dbReference>
<evidence type="ECO:0000259" key="11">
    <source>
        <dbReference type="Pfam" id="PF00933"/>
    </source>
</evidence>
<comment type="caution">
    <text evidence="12">The sequence shown here is derived from an EMBL/GenBank/DDBJ whole genome shotgun (WGS) entry which is preliminary data.</text>
</comment>
<dbReference type="RefSeq" id="WP_220375715.1">
    <property type="nucleotide sequence ID" value="NZ_QUNR01000002.1"/>
</dbReference>
<dbReference type="GO" id="GO:0005737">
    <property type="term" value="C:cytoplasm"/>
    <property type="evidence" value="ECO:0007669"/>
    <property type="project" value="UniProtKB-SubCell"/>
</dbReference>
<dbReference type="InterPro" id="IPR022956">
    <property type="entry name" value="Beta_hexosaminidase_bac"/>
</dbReference>
<evidence type="ECO:0000256" key="5">
    <source>
        <dbReference type="ARBA" id="ARBA00022960"/>
    </source>
</evidence>
<keyword evidence="13" id="KW-1185">Reference proteome</keyword>
<evidence type="ECO:0000256" key="10">
    <source>
        <dbReference type="HAMAP-Rule" id="MF_00364"/>
    </source>
</evidence>
<feature type="site" description="Important for catalytic activity" evidence="10">
    <location>
        <position position="180"/>
    </location>
</feature>
<dbReference type="GO" id="GO:0071555">
    <property type="term" value="P:cell wall organization"/>
    <property type="evidence" value="ECO:0007669"/>
    <property type="project" value="UniProtKB-KW"/>
</dbReference>
<dbReference type="SUPFAM" id="SSF51445">
    <property type="entry name" value="(Trans)glycosidases"/>
    <property type="match status" value="1"/>
</dbReference>
<dbReference type="InterPro" id="IPR017853">
    <property type="entry name" value="GH"/>
</dbReference>
<evidence type="ECO:0000256" key="8">
    <source>
        <dbReference type="ARBA" id="ARBA00023306"/>
    </source>
</evidence>
<proteinExistence type="inferred from homology"/>
<feature type="binding site" evidence="10">
    <location>
        <position position="73"/>
    </location>
    <ligand>
        <name>substrate</name>
    </ligand>
</feature>